<name>A0ABV0BVU7_9SPHI</name>
<feature type="transmembrane region" description="Helical" evidence="1">
    <location>
        <begin position="106"/>
        <end position="126"/>
    </location>
</feature>
<reference evidence="2 3" key="1">
    <citation type="submission" date="2024-04" db="EMBL/GenBank/DDBJ databases">
        <title>WGS of bacteria from Torrens River.</title>
        <authorList>
            <person name="Wyrsch E.R."/>
            <person name="Drigo B."/>
        </authorList>
    </citation>
    <scope>NUCLEOTIDE SEQUENCE [LARGE SCALE GENOMIC DNA]</scope>
    <source>
        <strain evidence="2 3">TWI391</strain>
    </source>
</reference>
<dbReference type="InterPro" id="IPR025238">
    <property type="entry name" value="DUF4184"/>
</dbReference>
<feature type="transmembrane region" description="Helical" evidence="1">
    <location>
        <begin position="188"/>
        <end position="208"/>
    </location>
</feature>
<comment type="caution">
    <text evidence="2">The sequence shown here is derived from an EMBL/GenBank/DDBJ whole genome shotgun (WGS) entry which is preliminary data.</text>
</comment>
<feature type="transmembrane region" description="Helical" evidence="1">
    <location>
        <begin position="156"/>
        <end position="176"/>
    </location>
</feature>
<sequence length="242" mass="27681">MPFTFSHPALVLPLTYLPRHWFSLTGLVIGSLTPDFEYFLRMKIRSDYSHTIAGLLWFDLPLGLVLAFIFHNIVRNSLVDNMPIILKSRCFVFKQFDWNRYFRKNWTIVIISVLIGALSHVLWDSFTHDDGYFVRRFSELATSINLLGIQVPIVKILQHVSSFIGAIVIAFAIYKLPVQKENLTSARLMYWLLLLGLMLFIVALRFLSGLQFQQFGNVIVSAIAAGLIAFIIVPLVIETKSD</sequence>
<evidence type="ECO:0000256" key="1">
    <source>
        <dbReference type="SAM" id="Phobius"/>
    </source>
</evidence>
<evidence type="ECO:0000313" key="3">
    <source>
        <dbReference type="Proteomes" id="UP001409291"/>
    </source>
</evidence>
<feature type="transmembrane region" description="Helical" evidence="1">
    <location>
        <begin position="215"/>
        <end position="237"/>
    </location>
</feature>
<feature type="transmembrane region" description="Helical" evidence="1">
    <location>
        <begin position="20"/>
        <end position="40"/>
    </location>
</feature>
<accession>A0ABV0BVU7</accession>
<feature type="transmembrane region" description="Helical" evidence="1">
    <location>
        <begin position="52"/>
        <end position="74"/>
    </location>
</feature>
<proteinExistence type="predicted"/>
<dbReference type="EMBL" id="JBDJNQ010000007">
    <property type="protein sequence ID" value="MEN5378707.1"/>
    <property type="molecule type" value="Genomic_DNA"/>
</dbReference>
<keyword evidence="1" id="KW-0812">Transmembrane</keyword>
<dbReference type="Pfam" id="PF13803">
    <property type="entry name" value="DUF4184"/>
    <property type="match status" value="1"/>
</dbReference>
<keyword evidence="1" id="KW-0472">Membrane</keyword>
<protein>
    <submittedName>
        <fullName evidence="2">DUF4184 family protein</fullName>
    </submittedName>
</protein>
<gene>
    <name evidence="2" type="ORF">ABE541_15700</name>
</gene>
<evidence type="ECO:0000313" key="2">
    <source>
        <dbReference type="EMBL" id="MEN5378707.1"/>
    </source>
</evidence>
<keyword evidence="1" id="KW-1133">Transmembrane helix</keyword>
<organism evidence="2 3">
    <name type="scientific">Sphingobacterium kitahiroshimense</name>
    <dbReference type="NCBI Taxonomy" id="470446"/>
    <lineage>
        <taxon>Bacteria</taxon>
        <taxon>Pseudomonadati</taxon>
        <taxon>Bacteroidota</taxon>
        <taxon>Sphingobacteriia</taxon>
        <taxon>Sphingobacteriales</taxon>
        <taxon>Sphingobacteriaceae</taxon>
        <taxon>Sphingobacterium</taxon>
    </lineage>
</organism>
<keyword evidence="3" id="KW-1185">Reference proteome</keyword>
<dbReference type="RefSeq" id="WP_183912772.1">
    <property type="nucleotide sequence ID" value="NZ_JBDJLH010000002.1"/>
</dbReference>
<dbReference type="Proteomes" id="UP001409291">
    <property type="component" value="Unassembled WGS sequence"/>
</dbReference>